<evidence type="ECO:0000256" key="13">
    <source>
        <dbReference type="ARBA" id="ARBA00023180"/>
    </source>
</evidence>
<evidence type="ECO:0000256" key="15">
    <source>
        <dbReference type="PIRSR" id="PIRSR600823-1"/>
    </source>
</evidence>
<evidence type="ECO:0000256" key="18">
    <source>
        <dbReference type="PIRSR" id="PIRSR600823-4"/>
    </source>
</evidence>
<name>A0A8T0NQH4_PANVG</name>
<dbReference type="PROSITE" id="PS51257">
    <property type="entry name" value="PROKAR_LIPOPROTEIN"/>
    <property type="match status" value="1"/>
</dbReference>
<feature type="site" description="Transition state stabilizer" evidence="18">
    <location>
        <position position="60"/>
    </location>
</feature>
<feature type="binding site" evidence="17">
    <location>
        <position position="242"/>
    </location>
    <ligand>
        <name>Ca(2+)</name>
        <dbReference type="ChEBI" id="CHEBI:29108"/>
        <label>2</label>
    </ligand>
</feature>
<comment type="caution">
    <text evidence="25">The sequence shown here is derived from an EMBL/GenBank/DDBJ whole genome shotgun (WGS) entry which is preliminary data.</text>
</comment>
<feature type="compositionally biased region" description="Low complexity" evidence="21">
    <location>
        <begin position="660"/>
        <end position="676"/>
    </location>
</feature>
<dbReference type="FunFam" id="1.10.520.10:FF:000028">
    <property type="entry name" value="Peroxidase"/>
    <property type="match status" value="1"/>
</dbReference>
<dbReference type="SUPFAM" id="SSF48113">
    <property type="entry name" value="Heme-dependent peroxidases"/>
    <property type="match status" value="1"/>
</dbReference>
<dbReference type="GO" id="GO:0005576">
    <property type="term" value="C:extracellular region"/>
    <property type="evidence" value="ECO:0007669"/>
    <property type="project" value="UniProtKB-SubCell"/>
</dbReference>
<feature type="domain" description="CCHC-type" evidence="23">
    <location>
        <begin position="623"/>
        <end position="639"/>
    </location>
</feature>
<dbReference type="PRINTS" id="PR00461">
    <property type="entry name" value="PLPEROXIDASE"/>
</dbReference>
<evidence type="ECO:0000256" key="2">
    <source>
        <dbReference type="ARBA" id="ARBA00004613"/>
    </source>
</evidence>
<dbReference type="PRINTS" id="PR00458">
    <property type="entry name" value="PEROXIDASE"/>
</dbReference>
<keyword evidence="9 17" id="KW-0106">Calcium</keyword>
<evidence type="ECO:0000259" key="23">
    <source>
        <dbReference type="PROSITE" id="PS50158"/>
    </source>
</evidence>
<dbReference type="GO" id="GO:0003676">
    <property type="term" value="F:nucleic acid binding"/>
    <property type="evidence" value="ECO:0007669"/>
    <property type="project" value="InterPro"/>
</dbReference>
<feature type="binding site" evidence="17">
    <location>
        <position position="65"/>
    </location>
    <ligand>
        <name>Ca(2+)</name>
        <dbReference type="ChEBI" id="CHEBI:29108"/>
        <label>1</label>
    </ligand>
</feature>
<feature type="binding site" evidence="17">
    <location>
        <position position="195"/>
    </location>
    <ligand>
        <name>Ca(2+)</name>
        <dbReference type="ChEBI" id="CHEBI:29108"/>
        <label>2</label>
    </ligand>
</feature>
<comment type="cofactor">
    <cofactor evidence="17">
        <name>heme b</name>
        <dbReference type="ChEBI" id="CHEBI:60344"/>
    </cofactor>
    <text evidence="17">Binds 1 heme b (iron(II)-protoporphyrin IX) group per subunit.</text>
</comment>
<dbReference type="Pfam" id="PF00141">
    <property type="entry name" value="peroxidase"/>
    <property type="match status" value="1"/>
</dbReference>
<dbReference type="PROSITE" id="PS50158">
    <property type="entry name" value="ZF_CCHC"/>
    <property type="match status" value="1"/>
</dbReference>
<reference evidence="25" key="1">
    <citation type="submission" date="2020-05" db="EMBL/GenBank/DDBJ databases">
        <title>WGS assembly of Panicum virgatum.</title>
        <authorList>
            <person name="Lovell J.T."/>
            <person name="Jenkins J."/>
            <person name="Shu S."/>
            <person name="Juenger T.E."/>
            <person name="Schmutz J."/>
        </authorList>
    </citation>
    <scope>NUCLEOTIDE SEQUENCE</scope>
    <source>
        <strain evidence="25">AP13</strain>
    </source>
</reference>
<feature type="compositionally biased region" description="Basic and acidic residues" evidence="21">
    <location>
        <begin position="505"/>
        <end position="524"/>
    </location>
</feature>
<feature type="binding site" evidence="17">
    <location>
        <position position="87"/>
    </location>
    <ligand>
        <name>Ca(2+)</name>
        <dbReference type="ChEBI" id="CHEBI:29108"/>
        <label>1</label>
    </ligand>
</feature>
<evidence type="ECO:0000256" key="10">
    <source>
        <dbReference type="ARBA" id="ARBA00023002"/>
    </source>
</evidence>
<feature type="domain" description="Plant heme peroxidase family profile" evidence="24">
    <location>
        <begin position="23"/>
        <end position="341"/>
    </location>
</feature>
<dbReference type="Proteomes" id="UP000823388">
    <property type="component" value="Chromosome 9K"/>
</dbReference>
<dbReference type="GO" id="GO:0020037">
    <property type="term" value="F:heme binding"/>
    <property type="evidence" value="ECO:0007669"/>
    <property type="project" value="InterPro"/>
</dbReference>
<evidence type="ECO:0000256" key="1">
    <source>
        <dbReference type="ARBA" id="ARBA00000189"/>
    </source>
</evidence>
<dbReference type="InterPro" id="IPR000823">
    <property type="entry name" value="Peroxidase_pln"/>
</dbReference>
<dbReference type="InterPro" id="IPR001878">
    <property type="entry name" value="Znf_CCHC"/>
</dbReference>
<feature type="compositionally biased region" description="Basic and acidic residues" evidence="21">
    <location>
        <begin position="477"/>
        <end position="490"/>
    </location>
</feature>
<dbReference type="InterPro" id="IPR019794">
    <property type="entry name" value="Peroxidases_AS"/>
</dbReference>
<dbReference type="SMART" id="SM00343">
    <property type="entry name" value="ZnF_C2HC"/>
    <property type="match status" value="2"/>
</dbReference>
<evidence type="ECO:0000256" key="6">
    <source>
        <dbReference type="ARBA" id="ARBA00022559"/>
    </source>
</evidence>
<evidence type="ECO:0000256" key="21">
    <source>
        <dbReference type="SAM" id="MobiDB-lite"/>
    </source>
</evidence>
<dbReference type="GO" id="GO:0042744">
    <property type="term" value="P:hydrogen peroxide catabolic process"/>
    <property type="evidence" value="ECO:0007669"/>
    <property type="project" value="UniProtKB-KW"/>
</dbReference>
<evidence type="ECO:0000256" key="17">
    <source>
        <dbReference type="PIRSR" id="PIRSR600823-3"/>
    </source>
</evidence>
<dbReference type="InterPro" id="IPR019793">
    <property type="entry name" value="Peroxidases_heam-ligand_BS"/>
</dbReference>
<keyword evidence="8 17" id="KW-0479">Metal-binding</keyword>
<organism evidence="25 26">
    <name type="scientific">Panicum virgatum</name>
    <name type="common">Blackwell switchgrass</name>
    <dbReference type="NCBI Taxonomy" id="38727"/>
    <lineage>
        <taxon>Eukaryota</taxon>
        <taxon>Viridiplantae</taxon>
        <taxon>Streptophyta</taxon>
        <taxon>Embryophyta</taxon>
        <taxon>Tracheophyta</taxon>
        <taxon>Spermatophyta</taxon>
        <taxon>Magnoliopsida</taxon>
        <taxon>Liliopsida</taxon>
        <taxon>Poales</taxon>
        <taxon>Poaceae</taxon>
        <taxon>PACMAD clade</taxon>
        <taxon>Panicoideae</taxon>
        <taxon>Panicodae</taxon>
        <taxon>Paniceae</taxon>
        <taxon>Panicinae</taxon>
        <taxon>Panicum</taxon>
        <taxon>Panicum sect. Hiantes</taxon>
    </lineage>
</organism>
<sequence length="687" mass="75823">MAAALRLAVAVTCALVLASACQGLELGYYKKSCPRVEHIVRAEVKKFVYKSAGIGAGLIRMLFHDCFVQGCDGSVLLDPTPANPQPEKLSPPNFLSLRGFEVIDAAKDAVEKACPGTVSCADIVAFAARDAAYFLSRFYVKIDMPSGRLDGRVSNASEALANLPPPVFNVTDLVGSFAAKGLDAEDMVVLSGAHTVGRAHCSSFVPDRLAAPSDIDAGFANLLRRRCPANPTTGKDPTVNQDLVTPNAFDNQYYKNVLAHKVLFTSDAALLTSPETAKMVLDNANIPGWWEAKFKAAFVKMSRVTISCTVNGMFETLLPPAGGDAHGDSHPPSRSTANSSNPTHPPPDPEAHEEGLQDLGSPIPNGPATREIELEHRRSESLGSDSRDAMEARRSAARGPQVRSETAFVLPDLAKEIQLQEEIKSKRRDTELGIQHGDDPLLLDLIQRFNYPEITQDTPARGAFKSPPSRTIRVMEEERSRFTAAEKGKSIESTTPQRQQSSSFRQREERDTAEHRELLLDESSRVGSRPWGGERRPPRQVSPPGRRQDNLRRSEQIDEQGYQVVKPTYWWRKLETHSRRGQQSHRSEEDEQRKKRYLAHIKGKCHNCLSTQHKVSECRYITKCWKCLKSGHKAQACPSWSSKFMKPTGEQQQQPTTFYPRATTTGTPPPRTNTTGSAALTAGRSYL</sequence>
<dbReference type="PANTHER" id="PTHR31235">
    <property type="entry name" value="PEROXIDASE 25-RELATED"/>
    <property type="match status" value="1"/>
</dbReference>
<feature type="active site" description="Proton acceptor" evidence="15">
    <location>
        <position position="64"/>
    </location>
</feature>
<feature type="binding site" description="axial binding residue" evidence="17">
    <location>
        <position position="194"/>
    </location>
    <ligand>
        <name>heme b</name>
        <dbReference type="ChEBI" id="CHEBI:60344"/>
    </ligand>
    <ligandPart>
        <name>Fe</name>
        <dbReference type="ChEBI" id="CHEBI:18248"/>
    </ligandPart>
</feature>
<proteinExistence type="inferred from homology"/>
<dbReference type="InterPro" id="IPR033905">
    <property type="entry name" value="Secretory_peroxidase"/>
</dbReference>
<comment type="subcellular location">
    <subcellularLocation>
        <location evidence="2">Secreted</location>
    </subcellularLocation>
</comment>
<evidence type="ECO:0000256" key="16">
    <source>
        <dbReference type="PIRSR" id="PIRSR600823-2"/>
    </source>
</evidence>
<feature type="binding site" evidence="17">
    <location>
        <position position="72"/>
    </location>
    <ligand>
        <name>Ca(2+)</name>
        <dbReference type="ChEBI" id="CHEBI:29108"/>
        <label>1</label>
    </ligand>
</feature>
<dbReference type="EMBL" id="CM029053">
    <property type="protein sequence ID" value="KAG2551690.1"/>
    <property type="molecule type" value="Genomic_DNA"/>
</dbReference>
<keyword evidence="6" id="KW-0575">Peroxidase</keyword>
<evidence type="ECO:0000259" key="24">
    <source>
        <dbReference type="PROSITE" id="PS50873"/>
    </source>
</evidence>
<feature type="disulfide bond" evidence="19">
    <location>
        <begin position="66"/>
        <end position="71"/>
    </location>
</feature>
<dbReference type="InterPro" id="IPR002016">
    <property type="entry name" value="Haem_peroxidase"/>
</dbReference>
<comment type="catalytic activity">
    <reaction evidence="1">
        <text>2 a phenolic donor + H2O2 = 2 a phenolic radical donor + 2 H2O</text>
        <dbReference type="Rhea" id="RHEA:56136"/>
        <dbReference type="ChEBI" id="CHEBI:15377"/>
        <dbReference type="ChEBI" id="CHEBI:16240"/>
        <dbReference type="ChEBI" id="CHEBI:139520"/>
        <dbReference type="ChEBI" id="CHEBI:139521"/>
        <dbReference type="EC" id="1.11.1.7"/>
    </reaction>
</comment>
<feature type="binding site" evidence="16">
    <location>
        <position position="164"/>
    </location>
    <ligand>
        <name>substrate</name>
    </ligand>
</feature>
<accession>A0A8T0NQH4</accession>
<dbReference type="PROSITE" id="PS50873">
    <property type="entry name" value="PEROXIDASE_4"/>
    <property type="match status" value="1"/>
</dbReference>
<keyword evidence="26" id="KW-1185">Reference proteome</keyword>
<dbReference type="GO" id="GO:0140825">
    <property type="term" value="F:lactoperoxidase activity"/>
    <property type="evidence" value="ECO:0007669"/>
    <property type="project" value="UniProtKB-EC"/>
</dbReference>
<keyword evidence="14" id="KW-0376">Hydrogen peroxide</keyword>
<evidence type="ECO:0000256" key="9">
    <source>
        <dbReference type="ARBA" id="ARBA00022837"/>
    </source>
</evidence>
<feature type="chain" id="PRO_5035777997" description="peroxidase" evidence="22">
    <location>
        <begin position="24"/>
        <end position="687"/>
    </location>
</feature>
<comment type="cofactor">
    <cofactor evidence="17">
        <name>Ca(2+)</name>
        <dbReference type="ChEBI" id="CHEBI:29108"/>
    </cofactor>
    <text evidence="17">Binds 2 calcium ions per subunit.</text>
</comment>
<dbReference type="GO" id="GO:0006979">
    <property type="term" value="P:response to oxidative stress"/>
    <property type="evidence" value="ECO:0007669"/>
    <property type="project" value="InterPro"/>
</dbReference>
<feature type="region of interest" description="Disordered" evidence="21">
    <location>
        <begin position="319"/>
        <end position="403"/>
    </location>
</feature>
<dbReference type="FunFam" id="1.10.420.10:FF:000006">
    <property type="entry name" value="Peroxidase"/>
    <property type="match status" value="1"/>
</dbReference>
<gene>
    <name evidence="25" type="ORF">PVAP13_9KG412600</name>
</gene>
<feature type="binding site" evidence="17">
    <location>
        <position position="74"/>
    </location>
    <ligand>
        <name>Ca(2+)</name>
        <dbReference type="ChEBI" id="CHEBI:29108"/>
        <label>1</label>
    </ligand>
</feature>
<feature type="binding site" evidence="17">
    <location>
        <position position="68"/>
    </location>
    <ligand>
        <name>Ca(2+)</name>
        <dbReference type="ChEBI" id="CHEBI:29108"/>
        <label>1</label>
    </ligand>
</feature>
<dbReference type="PROSITE" id="PS00436">
    <property type="entry name" value="PEROXIDASE_2"/>
    <property type="match status" value="1"/>
</dbReference>
<feature type="compositionally biased region" description="Basic and acidic residues" evidence="21">
    <location>
        <begin position="370"/>
        <end position="394"/>
    </location>
</feature>
<evidence type="ECO:0000256" key="22">
    <source>
        <dbReference type="SAM" id="SignalP"/>
    </source>
</evidence>
<evidence type="ECO:0000256" key="20">
    <source>
        <dbReference type="PROSITE-ProRule" id="PRU00047"/>
    </source>
</evidence>
<keyword evidence="20" id="KW-0862">Zinc</keyword>
<keyword evidence="7" id="KW-0349">Heme</keyword>
<dbReference type="EC" id="1.11.1.7" evidence="4"/>
<evidence type="ECO:0000256" key="7">
    <source>
        <dbReference type="ARBA" id="ARBA00022617"/>
    </source>
</evidence>
<dbReference type="InterPro" id="IPR010255">
    <property type="entry name" value="Haem_peroxidase_sf"/>
</dbReference>
<dbReference type="AlphaFoldDB" id="A0A8T0NQH4"/>
<evidence type="ECO:0000256" key="8">
    <source>
        <dbReference type="ARBA" id="ARBA00022723"/>
    </source>
</evidence>
<feature type="signal peptide" evidence="22">
    <location>
        <begin position="1"/>
        <end position="23"/>
    </location>
</feature>
<evidence type="ECO:0000256" key="12">
    <source>
        <dbReference type="ARBA" id="ARBA00023157"/>
    </source>
</evidence>
<feature type="binding site" evidence="17">
    <location>
        <position position="70"/>
    </location>
    <ligand>
        <name>Ca(2+)</name>
        <dbReference type="ChEBI" id="CHEBI:29108"/>
        <label>1</label>
    </ligand>
</feature>
<feature type="region of interest" description="Disordered" evidence="21">
    <location>
        <begin position="645"/>
        <end position="687"/>
    </location>
</feature>
<keyword evidence="22" id="KW-0732">Signal</keyword>
<dbReference type="CDD" id="cd00693">
    <property type="entry name" value="secretory_peroxidase"/>
    <property type="match status" value="1"/>
</dbReference>
<comment type="similarity">
    <text evidence="3">Belongs to the peroxidase family. Ascorbate peroxidase subfamily.</text>
</comment>
<evidence type="ECO:0000313" key="26">
    <source>
        <dbReference type="Proteomes" id="UP000823388"/>
    </source>
</evidence>
<evidence type="ECO:0000313" key="25">
    <source>
        <dbReference type="EMBL" id="KAG2551690.1"/>
    </source>
</evidence>
<keyword evidence="10" id="KW-0560">Oxidoreductase</keyword>
<evidence type="ECO:0000256" key="3">
    <source>
        <dbReference type="ARBA" id="ARBA00006873"/>
    </source>
</evidence>
<evidence type="ECO:0000256" key="14">
    <source>
        <dbReference type="ARBA" id="ARBA00023324"/>
    </source>
</evidence>
<keyword evidence="5" id="KW-0964">Secreted</keyword>
<feature type="compositionally biased region" description="Polar residues" evidence="21">
    <location>
        <begin position="332"/>
        <end position="342"/>
    </location>
</feature>
<feature type="compositionally biased region" description="Low complexity" evidence="21">
    <location>
        <begin position="492"/>
        <end position="504"/>
    </location>
</feature>
<evidence type="ECO:0000256" key="5">
    <source>
        <dbReference type="ARBA" id="ARBA00022525"/>
    </source>
</evidence>
<evidence type="ECO:0000256" key="19">
    <source>
        <dbReference type="PIRSR" id="PIRSR600823-5"/>
    </source>
</evidence>
<keyword evidence="12 19" id="KW-1015">Disulfide bond</keyword>
<feature type="disulfide bond" evidence="19">
    <location>
        <begin position="201"/>
        <end position="227"/>
    </location>
</feature>
<feature type="binding site" evidence="17">
    <location>
        <position position="250"/>
    </location>
    <ligand>
        <name>Ca(2+)</name>
        <dbReference type="ChEBI" id="CHEBI:29108"/>
        <label>2</label>
    </ligand>
</feature>
<feature type="binding site" evidence="17">
    <location>
        <position position="245"/>
    </location>
    <ligand>
        <name>Ca(2+)</name>
        <dbReference type="ChEBI" id="CHEBI:29108"/>
        <label>2</label>
    </ligand>
</feature>
<feature type="compositionally biased region" description="Basic and acidic residues" evidence="21">
    <location>
        <begin position="546"/>
        <end position="556"/>
    </location>
</feature>
<dbReference type="Gene3D" id="1.10.520.10">
    <property type="match status" value="1"/>
</dbReference>
<dbReference type="Gene3D" id="1.10.420.10">
    <property type="entry name" value="Peroxidase, domain 2"/>
    <property type="match status" value="1"/>
</dbReference>
<keyword evidence="11 17" id="KW-0408">Iron</keyword>
<protein>
    <recommendedName>
        <fullName evidence="4">peroxidase</fullName>
        <ecNumber evidence="4">1.11.1.7</ecNumber>
    </recommendedName>
</protein>
<keyword evidence="20" id="KW-0863">Zinc-finger</keyword>
<dbReference type="GO" id="GO:0008270">
    <property type="term" value="F:zinc ion binding"/>
    <property type="evidence" value="ECO:0007669"/>
    <property type="project" value="UniProtKB-KW"/>
</dbReference>
<feature type="disulfide bond" evidence="19">
    <location>
        <begin position="33"/>
        <end position="114"/>
    </location>
</feature>
<keyword evidence="13" id="KW-0325">Glycoprotein</keyword>
<feature type="region of interest" description="Disordered" evidence="21">
    <location>
        <begin position="477"/>
        <end position="558"/>
    </location>
</feature>
<evidence type="ECO:0000256" key="11">
    <source>
        <dbReference type="ARBA" id="ARBA00023004"/>
    </source>
</evidence>
<evidence type="ECO:0000256" key="4">
    <source>
        <dbReference type="ARBA" id="ARBA00012313"/>
    </source>
</evidence>
<dbReference type="Gene3D" id="4.10.60.10">
    <property type="entry name" value="Zinc finger, CCHC-type"/>
    <property type="match status" value="1"/>
</dbReference>
<dbReference type="PROSITE" id="PS00435">
    <property type="entry name" value="PEROXIDASE_1"/>
    <property type="match status" value="1"/>
</dbReference>